<organism evidence="1 2">
    <name type="scientific">Niallia circulans</name>
    <name type="common">Bacillus circulans</name>
    <dbReference type="NCBI Taxonomy" id="1397"/>
    <lineage>
        <taxon>Bacteria</taxon>
        <taxon>Bacillati</taxon>
        <taxon>Bacillota</taxon>
        <taxon>Bacilli</taxon>
        <taxon>Bacillales</taxon>
        <taxon>Bacillaceae</taxon>
        <taxon>Niallia</taxon>
    </lineage>
</organism>
<comment type="caution">
    <text evidence="1">The sequence shown here is derived from an EMBL/GenBank/DDBJ whole genome shotgun (WGS) entry which is preliminary data.</text>
</comment>
<name>A0A0J1LB06_NIACI</name>
<gene>
    <name evidence="1" type="ORF">ABW02_12095</name>
</gene>
<evidence type="ECO:0000313" key="1">
    <source>
        <dbReference type="EMBL" id="KLV26105.1"/>
    </source>
</evidence>
<dbReference type="OrthoDB" id="2874322at2"/>
<dbReference type="Proteomes" id="UP000036045">
    <property type="component" value="Unassembled WGS sequence"/>
</dbReference>
<evidence type="ECO:0000313" key="2">
    <source>
        <dbReference type="Proteomes" id="UP000036045"/>
    </source>
</evidence>
<sequence>MDTMSKMQEEVTQNTELHHYILETFGLQSKKKRVRKKLLKQVISQEKVLKKLVSEFKNTDQEQPVVAKKEEISTVSFEKLPVTTLLKIGKEFFKEEESVRFYYNKNKEPFYKNKEMLITCISTNYAAAPADIQKEIITKL</sequence>
<dbReference type="EMBL" id="LDPH01000010">
    <property type="protein sequence ID" value="KLV26105.1"/>
    <property type="molecule type" value="Genomic_DNA"/>
</dbReference>
<proteinExistence type="predicted"/>
<keyword evidence="2" id="KW-1185">Reference proteome</keyword>
<dbReference type="AlphaFoldDB" id="A0A0J1LB06"/>
<protein>
    <submittedName>
        <fullName evidence="1">Uncharacterized protein</fullName>
    </submittedName>
</protein>
<dbReference type="RefSeq" id="WP_047942385.1">
    <property type="nucleotide sequence ID" value="NZ_JAMAUJ010000008.1"/>
</dbReference>
<dbReference type="PATRIC" id="fig|1397.4.peg.516"/>
<accession>A0A0J1LB06</accession>
<reference evidence="1 2" key="1">
    <citation type="submission" date="2015-05" db="EMBL/GenBank/DDBJ databases">
        <title>Whole genome sequence and identification of bacterial endophytes from Costus igneus.</title>
        <authorList>
            <person name="Lee Y.P."/>
            <person name="Gan H.M."/>
            <person name="Eng W."/>
            <person name="Wheatley M.S."/>
            <person name="Caraballo A."/>
            <person name="Polter S."/>
            <person name="Savka M.A."/>
            <person name="Hudson A.O."/>
        </authorList>
    </citation>
    <scope>NUCLEOTIDE SEQUENCE [LARGE SCALE GENOMIC DNA]</scope>
    <source>
        <strain evidence="1 2">RIT379</strain>
    </source>
</reference>